<dbReference type="KEGG" id="bcx:BCA_1470"/>
<dbReference type="GO" id="GO:0016616">
    <property type="term" value="F:oxidoreductase activity, acting on the CH-OH group of donors, NAD or NADP as acceptor"/>
    <property type="evidence" value="ECO:0007669"/>
    <property type="project" value="InterPro"/>
</dbReference>
<protein>
    <submittedName>
        <fullName evidence="7">D-isomer specific 2-hydroxyacid dehydrogenase family protein</fullName>
    </submittedName>
</protein>
<evidence type="ECO:0000259" key="6">
    <source>
        <dbReference type="Pfam" id="PF02826"/>
    </source>
</evidence>
<feature type="domain" description="D-isomer specific 2-hydroxyacid dehydrogenase catalytic" evidence="5">
    <location>
        <begin position="20"/>
        <end position="332"/>
    </location>
</feature>
<feature type="domain" description="D-isomer specific 2-hydroxyacid dehydrogenase NAD-binding" evidence="6">
    <location>
        <begin position="123"/>
        <end position="300"/>
    </location>
</feature>
<organism evidence="7 8">
    <name type="scientific">Bacillus cereus (strain 03BB102)</name>
    <dbReference type="NCBI Taxonomy" id="572264"/>
    <lineage>
        <taxon>Bacteria</taxon>
        <taxon>Bacillati</taxon>
        <taxon>Bacillota</taxon>
        <taxon>Bacilli</taxon>
        <taxon>Bacillales</taxon>
        <taxon>Bacillaceae</taxon>
        <taxon>Bacillus</taxon>
        <taxon>Bacillus cereus group</taxon>
    </lineage>
</organism>
<dbReference type="InterPro" id="IPR006139">
    <property type="entry name" value="D-isomer_2_OHA_DH_cat_dom"/>
</dbReference>
<sequence>MKDKRYPILYRRGVSIVAKILVAGKIPEIGLELLKDHDVEMYDKEELISLDELTERVKDKDALLSLLSTKVTKEVIDAASNLKIVANYGAGYDNIDYTYAGEKGIAVTNTPKVSTEATAELTFALLLAAARRIPEGDTLCRTTGFNGWAPLFFLGREVHGKTIGIIGLGEIGKAVAKRAKAFGMNILYTGPNRKPEAESGLEATYVTLEELLQTADFITINCAYNPKLHHMIDEEQFKMMKKTAYIVNASRGPIMHEAALAHALKTNEIEGAALDVFEFEPKITEELKGLKNVVLAPHVGNATFETRDAMAEMAVRNILAVLNGEEPVTPVNQKVFVTK</sequence>
<dbReference type="AlphaFoldDB" id="A0A158RMJ2"/>
<proteinExistence type="inferred from homology"/>
<dbReference type="Pfam" id="PF02826">
    <property type="entry name" value="2-Hacid_dh_C"/>
    <property type="match status" value="1"/>
</dbReference>
<dbReference type="PANTHER" id="PTHR42789">
    <property type="entry name" value="D-ISOMER SPECIFIC 2-HYDROXYACID DEHYDROGENASE FAMILY PROTEIN (AFU_ORTHOLOGUE AFUA_6G10090)"/>
    <property type="match status" value="1"/>
</dbReference>
<accession>A0A158RMJ2</accession>
<dbReference type="InterPro" id="IPR006140">
    <property type="entry name" value="D-isomer_DH_NAD-bd"/>
</dbReference>
<evidence type="ECO:0000256" key="4">
    <source>
        <dbReference type="RuleBase" id="RU003719"/>
    </source>
</evidence>
<comment type="similarity">
    <text evidence="1 4">Belongs to the D-isomer specific 2-hydroxyacid dehydrogenase family.</text>
</comment>
<name>A0A158RMJ2_BACC3</name>
<evidence type="ECO:0000313" key="8">
    <source>
        <dbReference type="Proteomes" id="UP000002210"/>
    </source>
</evidence>
<keyword evidence="2 4" id="KW-0560">Oxidoreductase</keyword>
<evidence type="ECO:0000256" key="1">
    <source>
        <dbReference type="ARBA" id="ARBA00005854"/>
    </source>
</evidence>
<evidence type="ECO:0000259" key="5">
    <source>
        <dbReference type="Pfam" id="PF00389"/>
    </source>
</evidence>
<evidence type="ECO:0000313" key="7">
    <source>
        <dbReference type="EMBL" id="ACO28339.1"/>
    </source>
</evidence>
<dbReference type="SUPFAM" id="SSF52283">
    <property type="entry name" value="Formate/glycerate dehydrogenase catalytic domain-like"/>
    <property type="match status" value="1"/>
</dbReference>
<evidence type="ECO:0000256" key="2">
    <source>
        <dbReference type="ARBA" id="ARBA00023002"/>
    </source>
</evidence>
<dbReference type="Proteomes" id="UP000002210">
    <property type="component" value="Chromosome"/>
</dbReference>
<dbReference type="FunFam" id="3.40.50.720:FF:000203">
    <property type="entry name" value="D-3-phosphoglycerate dehydrogenase (SerA)"/>
    <property type="match status" value="1"/>
</dbReference>
<dbReference type="InterPro" id="IPR036291">
    <property type="entry name" value="NAD(P)-bd_dom_sf"/>
</dbReference>
<dbReference type="Gene3D" id="3.40.50.720">
    <property type="entry name" value="NAD(P)-binding Rossmann-like Domain"/>
    <property type="match status" value="2"/>
</dbReference>
<dbReference type="Pfam" id="PF00389">
    <property type="entry name" value="2-Hacid_dh"/>
    <property type="match status" value="1"/>
</dbReference>
<dbReference type="PANTHER" id="PTHR42789:SF1">
    <property type="entry name" value="D-ISOMER SPECIFIC 2-HYDROXYACID DEHYDROGENASE FAMILY PROTEIN (AFU_ORTHOLOGUE AFUA_6G10090)"/>
    <property type="match status" value="1"/>
</dbReference>
<evidence type="ECO:0000256" key="3">
    <source>
        <dbReference type="ARBA" id="ARBA00023027"/>
    </source>
</evidence>
<dbReference type="EMBL" id="CP001407">
    <property type="protein sequence ID" value="ACO28339.1"/>
    <property type="molecule type" value="Genomic_DNA"/>
</dbReference>
<keyword evidence="3" id="KW-0520">NAD</keyword>
<gene>
    <name evidence="7" type="ordered locus">BCA_1470</name>
</gene>
<dbReference type="InterPro" id="IPR050857">
    <property type="entry name" value="D-2-hydroxyacid_DH"/>
</dbReference>
<dbReference type="SUPFAM" id="SSF51735">
    <property type="entry name" value="NAD(P)-binding Rossmann-fold domains"/>
    <property type="match status" value="1"/>
</dbReference>
<reference evidence="7 8" key="1">
    <citation type="submission" date="2009-02" db="EMBL/GenBank/DDBJ databases">
        <title>Genome sequence of Bacillus cereus 03BB102.</title>
        <authorList>
            <person name="Dodson R.J."/>
            <person name="Jackson P."/>
            <person name="Munk A.C."/>
            <person name="Brettin T."/>
            <person name="Bruce D."/>
            <person name="Detter C."/>
            <person name="Tapia R."/>
            <person name="Han C."/>
            <person name="Sutton G."/>
            <person name="Sims D."/>
        </authorList>
    </citation>
    <scope>NUCLEOTIDE SEQUENCE [LARGE SCALE GENOMIC DNA]</scope>
    <source>
        <strain evidence="7 8">03BB102</strain>
    </source>
</reference>
<dbReference type="GO" id="GO:0051287">
    <property type="term" value="F:NAD binding"/>
    <property type="evidence" value="ECO:0007669"/>
    <property type="project" value="InterPro"/>
</dbReference>